<protein>
    <recommendedName>
        <fullName evidence="5">NACHT-NTPase and P-loop NTPases N-terminal domain-containing protein</fullName>
    </recommendedName>
</protein>
<comment type="caution">
    <text evidence="3">The sequence shown here is derived from an EMBL/GenBank/DDBJ whole genome shotgun (WGS) entry which is preliminary data.</text>
</comment>
<evidence type="ECO:0000313" key="3">
    <source>
        <dbReference type="EMBL" id="KAH7115656.1"/>
    </source>
</evidence>
<dbReference type="OrthoDB" id="674604at2759"/>
<name>A0A9P9DAH7_9HYPO</name>
<gene>
    <name evidence="3" type="ORF">EDB81DRAFT_820371</name>
</gene>
<accession>A0A9P9DAH7</accession>
<proteinExistence type="predicted"/>
<reference evidence="3" key="1">
    <citation type="journal article" date="2021" name="Nat. Commun.">
        <title>Genetic determinants of endophytism in the Arabidopsis root mycobiome.</title>
        <authorList>
            <person name="Mesny F."/>
            <person name="Miyauchi S."/>
            <person name="Thiergart T."/>
            <person name="Pickel B."/>
            <person name="Atanasova L."/>
            <person name="Karlsson M."/>
            <person name="Huettel B."/>
            <person name="Barry K.W."/>
            <person name="Haridas S."/>
            <person name="Chen C."/>
            <person name="Bauer D."/>
            <person name="Andreopoulos W."/>
            <person name="Pangilinan J."/>
            <person name="LaButti K."/>
            <person name="Riley R."/>
            <person name="Lipzen A."/>
            <person name="Clum A."/>
            <person name="Drula E."/>
            <person name="Henrissat B."/>
            <person name="Kohler A."/>
            <person name="Grigoriev I.V."/>
            <person name="Martin F.M."/>
            <person name="Hacquard S."/>
        </authorList>
    </citation>
    <scope>NUCLEOTIDE SEQUENCE</scope>
    <source>
        <strain evidence="3">MPI-CAGE-AT-0147</strain>
    </source>
</reference>
<dbReference type="InterPro" id="IPR031352">
    <property type="entry name" value="SesA"/>
</dbReference>
<dbReference type="InterPro" id="IPR031353">
    <property type="entry name" value="NACHT_sigma"/>
</dbReference>
<dbReference type="Pfam" id="PF17107">
    <property type="entry name" value="SesA"/>
    <property type="match status" value="1"/>
</dbReference>
<feature type="domain" description="NACHT-NTPase sigma" evidence="1">
    <location>
        <begin position="167"/>
        <end position="207"/>
    </location>
</feature>
<keyword evidence="4" id="KW-1185">Reference proteome</keyword>
<feature type="domain" description="NACHT-NTPase and P-loop NTPases N-terminal" evidence="2">
    <location>
        <begin position="9"/>
        <end position="129"/>
    </location>
</feature>
<sequence length="210" mass="22132">MAVTVTDLISSTITTLEAATHHYNVVKDDKGLRGAFHEAGRGLLLVGQALQTAKTQLGGRNVAGDPQTAMGSLKECNTNAELSKSIFNAVAQAPETSRFERYKEAVRQEGKRRTVEVLMMVMMNDVCALAENGAFRAGMEDQVNGLRGATEKLSKLEASVPNEGSGDTFTHFGSDDMLNAPGGTVNKSTGSGNHFPGATFSGSVAFGTMA</sequence>
<dbReference type="Proteomes" id="UP000738349">
    <property type="component" value="Unassembled WGS sequence"/>
</dbReference>
<dbReference type="EMBL" id="JAGMUV010000030">
    <property type="protein sequence ID" value="KAH7115656.1"/>
    <property type="molecule type" value="Genomic_DNA"/>
</dbReference>
<dbReference type="AlphaFoldDB" id="A0A9P9DAH7"/>
<evidence type="ECO:0008006" key="5">
    <source>
        <dbReference type="Google" id="ProtNLM"/>
    </source>
</evidence>
<evidence type="ECO:0000313" key="4">
    <source>
        <dbReference type="Proteomes" id="UP000738349"/>
    </source>
</evidence>
<evidence type="ECO:0000259" key="1">
    <source>
        <dbReference type="Pfam" id="PF17106"/>
    </source>
</evidence>
<dbReference type="Pfam" id="PF17106">
    <property type="entry name" value="NACHT_sigma"/>
    <property type="match status" value="1"/>
</dbReference>
<organism evidence="3 4">
    <name type="scientific">Dactylonectria macrodidyma</name>
    <dbReference type="NCBI Taxonomy" id="307937"/>
    <lineage>
        <taxon>Eukaryota</taxon>
        <taxon>Fungi</taxon>
        <taxon>Dikarya</taxon>
        <taxon>Ascomycota</taxon>
        <taxon>Pezizomycotina</taxon>
        <taxon>Sordariomycetes</taxon>
        <taxon>Hypocreomycetidae</taxon>
        <taxon>Hypocreales</taxon>
        <taxon>Nectriaceae</taxon>
        <taxon>Dactylonectria</taxon>
    </lineage>
</organism>
<evidence type="ECO:0000259" key="2">
    <source>
        <dbReference type="Pfam" id="PF17107"/>
    </source>
</evidence>